<dbReference type="GeneTree" id="ENSGT00390000002240"/>
<dbReference type="GeneID" id="114784844"/>
<dbReference type="InterPro" id="IPR027850">
    <property type="entry name" value="DUF4504"/>
</dbReference>
<protein>
    <submittedName>
        <fullName evidence="2">Uncharacterized protein</fullName>
    </submittedName>
</protein>
<dbReference type="PANTHER" id="PTHR31366:SF2">
    <property type="entry name" value="UPF0739 PROTEIN C1ORF74"/>
    <property type="match status" value="1"/>
</dbReference>
<reference evidence="2 3" key="1">
    <citation type="submission" date="2020-06" db="EMBL/GenBank/DDBJ databases">
        <authorList>
            <consortium name="Wellcome Sanger Institute Data Sharing"/>
        </authorList>
    </citation>
    <scope>NUCLEOTIDE SEQUENCE [LARGE SCALE GENOMIC DNA]</scope>
</reference>
<sequence length="266" mass="29249">MARPASFIEAARRWLCCGEKKKKKLLPASACLDLAAQLVAVDSGLKAALLYDSNGAGPAQVQRYVEALRDSGLVSAALRTVAIGSNTLVVNARLMPTYLEGVLQQRSLLVVDVCPSREQPALFDLLRGGTQDIVHDVLAYFRMLADAPACETKMGAELYGRWNLCTLFGVLLGYPATYWFDQEQGFDNCLSMTPLSLIKVWSVWQTGDGSRPCCLFSFTIPQVLWSGAEGTVDSWMQRLQERFSLQTAFTDLRISRTTVVLPSVAL</sequence>
<reference evidence="2" key="2">
    <citation type="submission" date="2025-08" db="UniProtKB">
        <authorList>
            <consortium name="Ensembl"/>
        </authorList>
    </citation>
    <scope>IDENTIFICATION</scope>
</reference>
<dbReference type="CTD" id="109643382"/>
<comment type="similarity">
    <text evidence="1">Belongs to the UPF0739 family.</text>
</comment>
<name>A0AAY4ADB3_9TELE</name>
<keyword evidence="3" id="KW-1185">Reference proteome</keyword>
<proteinExistence type="inferred from homology"/>
<accession>A0AAY4ADB3</accession>
<dbReference type="PANTHER" id="PTHR31366">
    <property type="entry name" value="UPF0739 PROTEIN C1ORF74"/>
    <property type="match status" value="1"/>
</dbReference>
<dbReference type="Ensembl" id="ENSDCDT00010005421.1">
    <property type="protein sequence ID" value="ENSDCDP00010005236.1"/>
    <property type="gene ID" value="ENSDCDG00010002310.1"/>
</dbReference>
<reference evidence="2" key="3">
    <citation type="submission" date="2025-09" db="UniProtKB">
        <authorList>
            <consortium name="Ensembl"/>
        </authorList>
    </citation>
    <scope>IDENTIFICATION</scope>
</reference>
<organism evidence="2 3">
    <name type="scientific">Denticeps clupeoides</name>
    <name type="common">denticle herring</name>
    <dbReference type="NCBI Taxonomy" id="299321"/>
    <lineage>
        <taxon>Eukaryota</taxon>
        <taxon>Metazoa</taxon>
        <taxon>Chordata</taxon>
        <taxon>Craniata</taxon>
        <taxon>Vertebrata</taxon>
        <taxon>Euteleostomi</taxon>
        <taxon>Actinopterygii</taxon>
        <taxon>Neopterygii</taxon>
        <taxon>Teleostei</taxon>
        <taxon>Clupei</taxon>
        <taxon>Clupeiformes</taxon>
        <taxon>Denticipitoidei</taxon>
        <taxon>Denticipitidae</taxon>
        <taxon>Denticeps</taxon>
    </lineage>
</organism>
<evidence type="ECO:0000313" key="3">
    <source>
        <dbReference type="Proteomes" id="UP000694580"/>
    </source>
</evidence>
<dbReference type="RefSeq" id="XP_028826431.1">
    <property type="nucleotide sequence ID" value="XM_028970598.1"/>
</dbReference>
<dbReference type="Pfam" id="PF14953">
    <property type="entry name" value="DUF4504"/>
    <property type="match status" value="1"/>
</dbReference>
<dbReference type="AlphaFoldDB" id="A0AAY4ADB3"/>
<gene>
    <name evidence="2" type="primary">c2h1orf74</name>
</gene>
<evidence type="ECO:0000313" key="2">
    <source>
        <dbReference type="Ensembl" id="ENSDCDP00010005236.1"/>
    </source>
</evidence>
<dbReference type="Proteomes" id="UP000694580">
    <property type="component" value="Chromosome 2"/>
</dbReference>
<evidence type="ECO:0000256" key="1">
    <source>
        <dbReference type="ARBA" id="ARBA00007065"/>
    </source>
</evidence>